<evidence type="ECO:0000256" key="1">
    <source>
        <dbReference type="ARBA" id="ARBA00001933"/>
    </source>
</evidence>
<dbReference type="InterPro" id="IPR050571">
    <property type="entry name" value="Class-IV_PLP-Dep_Aminotrnsfr"/>
</dbReference>
<evidence type="ECO:0000256" key="6">
    <source>
        <dbReference type="ARBA" id="ARBA00013053"/>
    </source>
</evidence>
<comment type="pathway">
    <text evidence="3">Amino-acid biosynthesis; L-valine biosynthesis; L-valine from pyruvate: step 4/4.</text>
</comment>
<evidence type="ECO:0000256" key="3">
    <source>
        <dbReference type="ARBA" id="ARBA00004931"/>
    </source>
</evidence>
<dbReference type="RefSeq" id="WP_309490651.1">
    <property type="nucleotide sequence ID" value="NZ_JAENIG010000009.1"/>
</dbReference>
<evidence type="ECO:0000256" key="4">
    <source>
        <dbReference type="ARBA" id="ARBA00005072"/>
    </source>
</evidence>
<name>A0AAE2SCS3_9BACT</name>
<comment type="catalytic activity">
    <reaction evidence="10">
        <text>L-leucine + 2-oxoglutarate = 4-methyl-2-oxopentanoate + L-glutamate</text>
        <dbReference type="Rhea" id="RHEA:18321"/>
        <dbReference type="ChEBI" id="CHEBI:16810"/>
        <dbReference type="ChEBI" id="CHEBI:17865"/>
        <dbReference type="ChEBI" id="CHEBI:29985"/>
        <dbReference type="ChEBI" id="CHEBI:57427"/>
        <dbReference type="EC" id="2.6.1.42"/>
    </reaction>
</comment>
<dbReference type="GO" id="GO:0046394">
    <property type="term" value="P:carboxylic acid biosynthetic process"/>
    <property type="evidence" value="ECO:0007669"/>
    <property type="project" value="UniProtKB-ARBA"/>
</dbReference>
<accession>A0AAE2SCS3</accession>
<evidence type="ECO:0000256" key="2">
    <source>
        <dbReference type="ARBA" id="ARBA00004824"/>
    </source>
</evidence>
<dbReference type="EC" id="2.6.1.42" evidence="6"/>
<dbReference type="InterPro" id="IPR043131">
    <property type="entry name" value="BCAT-like_N"/>
</dbReference>
<dbReference type="Proteomes" id="UP000634206">
    <property type="component" value="Unassembled WGS sequence"/>
</dbReference>
<dbReference type="PANTHER" id="PTHR42743">
    <property type="entry name" value="AMINO-ACID AMINOTRANSFERASE"/>
    <property type="match status" value="1"/>
</dbReference>
<gene>
    <name evidence="11" type="ORF">JIN83_13780</name>
</gene>
<organism evidence="11 12">
    <name type="scientific">Oceaniferula flava</name>
    <dbReference type="NCBI Taxonomy" id="2800421"/>
    <lineage>
        <taxon>Bacteria</taxon>
        <taxon>Pseudomonadati</taxon>
        <taxon>Verrucomicrobiota</taxon>
        <taxon>Verrucomicrobiia</taxon>
        <taxon>Verrucomicrobiales</taxon>
        <taxon>Verrucomicrobiaceae</taxon>
        <taxon>Oceaniferula</taxon>
    </lineage>
</organism>
<keyword evidence="7" id="KW-0663">Pyridoxal phosphate</keyword>
<evidence type="ECO:0000256" key="7">
    <source>
        <dbReference type="ARBA" id="ARBA00022898"/>
    </source>
</evidence>
<dbReference type="SUPFAM" id="SSF56752">
    <property type="entry name" value="D-aminoacid aminotransferase-like PLP-dependent enzymes"/>
    <property type="match status" value="1"/>
</dbReference>
<evidence type="ECO:0000256" key="10">
    <source>
        <dbReference type="ARBA" id="ARBA00049229"/>
    </source>
</evidence>
<proteinExistence type="inferred from homology"/>
<dbReference type="InterPro" id="IPR043132">
    <property type="entry name" value="BCAT-like_C"/>
</dbReference>
<reference evidence="11" key="1">
    <citation type="submission" date="2021-01" db="EMBL/GenBank/DDBJ databases">
        <title>Modified the classification status of verrucomicrobia.</title>
        <authorList>
            <person name="Feng X."/>
        </authorList>
    </citation>
    <scope>NUCLEOTIDE SEQUENCE</scope>
    <source>
        <strain evidence="11">5K15</strain>
    </source>
</reference>
<evidence type="ECO:0000256" key="9">
    <source>
        <dbReference type="ARBA" id="ARBA00048798"/>
    </source>
</evidence>
<dbReference type="GO" id="GO:0004084">
    <property type="term" value="F:branched-chain-amino-acid transaminase activity"/>
    <property type="evidence" value="ECO:0007669"/>
    <property type="project" value="UniProtKB-EC"/>
</dbReference>
<comment type="cofactor">
    <cofactor evidence="1">
        <name>pyridoxal 5'-phosphate</name>
        <dbReference type="ChEBI" id="CHEBI:597326"/>
    </cofactor>
</comment>
<dbReference type="InterPro" id="IPR001544">
    <property type="entry name" value="Aminotrans_IV"/>
</dbReference>
<dbReference type="InterPro" id="IPR036038">
    <property type="entry name" value="Aminotransferase-like"/>
</dbReference>
<protein>
    <recommendedName>
        <fullName evidence="6">branched-chain-amino-acid transaminase</fullName>
        <ecNumber evidence="6">2.6.1.42</ecNumber>
    </recommendedName>
</protein>
<dbReference type="Gene3D" id="3.20.10.10">
    <property type="entry name" value="D-amino Acid Aminotransferase, subunit A, domain 2"/>
    <property type="match status" value="1"/>
</dbReference>
<dbReference type="EMBL" id="JAENIG010000009">
    <property type="protein sequence ID" value="MBK1856038.1"/>
    <property type="molecule type" value="Genomic_DNA"/>
</dbReference>
<comment type="caution">
    <text evidence="11">The sequence shown here is derived from an EMBL/GenBank/DDBJ whole genome shotgun (WGS) entry which is preliminary data.</text>
</comment>
<comment type="pathway">
    <text evidence="4">Amino-acid biosynthesis; L-leucine biosynthesis; L-leucine from 3-methyl-2-oxobutanoate: step 4/4.</text>
</comment>
<evidence type="ECO:0000256" key="8">
    <source>
        <dbReference type="ARBA" id="ARBA00048212"/>
    </source>
</evidence>
<comment type="catalytic activity">
    <reaction evidence="9">
        <text>L-isoleucine + 2-oxoglutarate = (S)-3-methyl-2-oxopentanoate + L-glutamate</text>
        <dbReference type="Rhea" id="RHEA:24801"/>
        <dbReference type="ChEBI" id="CHEBI:16810"/>
        <dbReference type="ChEBI" id="CHEBI:29985"/>
        <dbReference type="ChEBI" id="CHEBI:35146"/>
        <dbReference type="ChEBI" id="CHEBI:58045"/>
        <dbReference type="EC" id="2.6.1.42"/>
    </reaction>
</comment>
<dbReference type="PANTHER" id="PTHR42743:SF11">
    <property type="entry name" value="AMINODEOXYCHORISMATE LYASE"/>
    <property type="match status" value="1"/>
</dbReference>
<comment type="similarity">
    <text evidence="5">Belongs to the class-IV pyridoxal-phosphate-dependent aminotransferase family.</text>
</comment>
<keyword evidence="11" id="KW-0808">Transferase</keyword>
<dbReference type="Pfam" id="PF01063">
    <property type="entry name" value="Aminotran_4"/>
    <property type="match status" value="1"/>
</dbReference>
<comment type="pathway">
    <text evidence="2">Amino-acid biosynthesis; L-isoleucine biosynthesis; L-isoleucine from 2-oxobutanoate: step 4/4.</text>
</comment>
<keyword evidence="11" id="KW-0032">Aminotransferase</keyword>
<dbReference type="Gene3D" id="3.30.470.10">
    <property type="match status" value="1"/>
</dbReference>
<dbReference type="AlphaFoldDB" id="A0AAE2SCS3"/>
<evidence type="ECO:0000313" key="11">
    <source>
        <dbReference type="EMBL" id="MBK1856038.1"/>
    </source>
</evidence>
<keyword evidence="12" id="KW-1185">Reference proteome</keyword>
<evidence type="ECO:0000313" key="12">
    <source>
        <dbReference type="Proteomes" id="UP000634206"/>
    </source>
</evidence>
<dbReference type="GO" id="GO:0008652">
    <property type="term" value="P:amino acid biosynthetic process"/>
    <property type="evidence" value="ECO:0007669"/>
    <property type="project" value="UniProtKB-ARBA"/>
</dbReference>
<evidence type="ECO:0000256" key="5">
    <source>
        <dbReference type="ARBA" id="ARBA00009320"/>
    </source>
</evidence>
<comment type="catalytic activity">
    <reaction evidence="8">
        <text>L-valine + 2-oxoglutarate = 3-methyl-2-oxobutanoate + L-glutamate</text>
        <dbReference type="Rhea" id="RHEA:24813"/>
        <dbReference type="ChEBI" id="CHEBI:11851"/>
        <dbReference type="ChEBI" id="CHEBI:16810"/>
        <dbReference type="ChEBI" id="CHEBI:29985"/>
        <dbReference type="ChEBI" id="CHEBI:57762"/>
        <dbReference type="EC" id="2.6.1.42"/>
    </reaction>
</comment>
<dbReference type="FunFam" id="3.20.10.10:FF:000002">
    <property type="entry name" value="D-alanine aminotransferase"/>
    <property type="match status" value="1"/>
</dbReference>
<sequence>MLQTYNPKNKDLILSIDGKLVHRDQAGVSPFDSSVQNGDTCWEGLRLYKGKIFKLEEHLDRLFKSASMLRYEGLPTREAIIDAIVKVLAANKMYDQVHLRLILSRGLKYTSGLDPRINTKGCSLFILPEHKAPVYSTGGLHLITAKQRRPFADVLDQRIHSSNQLTSILAKLEANDAGADDALMLDTEGNLAETNATHVFLVKDGIIHTSTTKACPTGITRDTLIKMCPEHDITLEIRDIPEAEIHQADEVFCTGTMGEIVAVNRIDDTIFNGGEPGPMTQKLAALYSELTATTGYPVASEQPD</sequence>